<gene>
    <name evidence="2" type="ORF">SAMN06265368_1137</name>
</gene>
<dbReference type="AlphaFoldDB" id="A0A285NDN5"/>
<dbReference type="Proteomes" id="UP000219439">
    <property type="component" value="Unassembled WGS sequence"/>
</dbReference>
<protein>
    <submittedName>
        <fullName evidence="2">2-(1,2-epoxy-1,2-dihydrophenyl)acetyl-CoA isomerase</fullName>
    </submittedName>
</protein>
<keyword evidence="2" id="KW-0413">Isomerase</keyword>
<dbReference type="PANTHER" id="PTHR42964">
    <property type="entry name" value="ENOYL-COA HYDRATASE"/>
    <property type="match status" value="1"/>
</dbReference>
<keyword evidence="3" id="KW-1185">Reference proteome</keyword>
<dbReference type="SUPFAM" id="SSF52096">
    <property type="entry name" value="ClpP/crotonase"/>
    <property type="match status" value="1"/>
</dbReference>
<dbReference type="CDD" id="cd06558">
    <property type="entry name" value="crotonase-like"/>
    <property type="match status" value="1"/>
</dbReference>
<accession>A0A285NDN5</accession>
<evidence type="ECO:0000256" key="1">
    <source>
        <dbReference type="ARBA" id="ARBA00005254"/>
    </source>
</evidence>
<organism evidence="2 3">
    <name type="scientific">Cohaesibacter gelatinilyticus</name>
    <dbReference type="NCBI Taxonomy" id="372072"/>
    <lineage>
        <taxon>Bacteria</taxon>
        <taxon>Pseudomonadati</taxon>
        <taxon>Pseudomonadota</taxon>
        <taxon>Alphaproteobacteria</taxon>
        <taxon>Hyphomicrobiales</taxon>
        <taxon>Cohaesibacteraceae</taxon>
    </lineage>
</organism>
<reference evidence="2 3" key="1">
    <citation type="submission" date="2017-09" db="EMBL/GenBank/DDBJ databases">
        <authorList>
            <person name="Ehlers B."/>
            <person name="Leendertz F.H."/>
        </authorList>
    </citation>
    <scope>NUCLEOTIDE SEQUENCE [LARGE SCALE GENOMIC DNA]</scope>
    <source>
        <strain evidence="2 3">DSM 18289</strain>
    </source>
</reference>
<proteinExistence type="inferred from homology"/>
<evidence type="ECO:0000313" key="2">
    <source>
        <dbReference type="EMBL" id="SNZ07602.1"/>
    </source>
</evidence>
<dbReference type="Gene3D" id="3.90.226.10">
    <property type="entry name" value="2-enoyl-CoA Hydratase, Chain A, domain 1"/>
    <property type="match status" value="1"/>
</dbReference>
<dbReference type="InterPro" id="IPR001753">
    <property type="entry name" value="Enoyl-CoA_hydra/iso"/>
</dbReference>
<dbReference type="Pfam" id="PF00378">
    <property type="entry name" value="ECH_1"/>
    <property type="match status" value="1"/>
</dbReference>
<name>A0A285NDN5_9HYPH</name>
<dbReference type="RefSeq" id="WP_170955961.1">
    <property type="nucleotide sequence ID" value="NZ_OBEL01000001.1"/>
</dbReference>
<dbReference type="InterPro" id="IPR029045">
    <property type="entry name" value="ClpP/crotonase-like_dom_sf"/>
</dbReference>
<dbReference type="GO" id="GO:0016853">
    <property type="term" value="F:isomerase activity"/>
    <property type="evidence" value="ECO:0007669"/>
    <property type="project" value="UniProtKB-KW"/>
</dbReference>
<dbReference type="InterPro" id="IPR051683">
    <property type="entry name" value="Enoyl-CoA_Hydratase/Isomerase"/>
</dbReference>
<comment type="similarity">
    <text evidence="1">Belongs to the enoyl-CoA hydratase/isomerase family.</text>
</comment>
<dbReference type="PANTHER" id="PTHR42964:SF1">
    <property type="entry name" value="POLYKETIDE BIOSYNTHESIS ENOYL-COA HYDRATASE PKSH-RELATED"/>
    <property type="match status" value="1"/>
</dbReference>
<evidence type="ECO:0000313" key="3">
    <source>
        <dbReference type="Proteomes" id="UP000219439"/>
    </source>
</evidence>
<sequence length="250" mass="27243">MSQLVLLEETEASAKLTLNRPDQHNALVPDLLAELNTHLATLSNRTDLESVVLAANGRSFSTGGDVRGFWQAEDRVVYSQSIVGALHDAILSLMALPCPVLASIHGPITGGSFGLMLAADLVAITERTFAQPYYSVVGFAPDGGWTAILPDRIGARQAGRILSLNERLDAQTLLSLGLADALCKEPEQQIATWLESLNGMAKGSSQTIKRLLQEDRLSRYRQGLDRERDAFIERITRAEVTEGMKKFLAL</sequence>
<dbReference type="EMBL" id="OBEL01000001">
    <property type="protein sequence ID" value="SNZ07602.1"/>
    <property type="molecule type" value="Genomic_DNA"/>
</dbReference>